<evidence type="ECO:0000313" key="2">
    <source>
        <dbReference type="Proteomes" id="UP000827092"/>
    </source>
</evidence>
<proteinExistence type="predicted"/>
<name>A0AAV6VE56_9ARAC</name>
<dbReference type="EMBL" id="JAFNEN010000095">
    <property type="protein sequence ID" value="KAG8194974.1"/>
    <property type="molecule type" value="Genomic_DNA"/>
</dbReference>
<dbReference type="AlphaFoldDB" id="A0AAV6VE56"/>
<accession>A0AAV6VE56</accession>
<protein>
    <submittedName>
        <fullName evidence="1">Uncharacterized protein</fullName>
    </submittedName>
</protein>
<comment type="caution">
    <text evidence="1">The sequence shown here is derived from an EMBL/GenBank/DDBJ whole genome shotgun (WGS) entry which is preliminary data.</text>
</comment>
<organism evidence="1 2">
    <name type="scientific">Oedothorax gibbosus</name>
    <dbReference type="NCBI Taxonomy" id="931172"/>
    <lineage>
        <taxon>Eukaryota</taxon>
        <taxon>Metazoa</taxon>
        <taxon>Ecdysozoa</taxon>
        <taxon>Arthropoda</taxon>
        <taxon>Chelicerata</taxon>
        <taxon>Arachnida</taxon>
        <taxon>Araneae</taxon>
        <taxon>Araneomorphae</taxon>
        <taxon>Entelegynae</taxon>
        <taxon>Araneoidea</taxon>
        <taxon>Linyphiidae</taxon>
        <taxon>Erigoninae</taxon>
        <taxon>Oedothorax</taxon>
    </lineage>
</organism>
<dbReference type="Proteomes" id="UP000827092">
    <property type="component" value="Unassembled WGS sequence"/>
</dbReference>
<evidence type="ECO:0000313" key="1">
    <source>
        <dbReference type="EMBL" id="KAG8194974.1"/>
    </source>
</evidence>
<gene>
    <name evidence="1" type="ORF">JTE90_008152</name>
</gene>
<keyword evidence="2" id="KW-1185">Reference proteome</keyword>
<sequence length="87" mass="9549">MDRLSITQEPPGQNLQSLHLIVFQKEQGLFLEQRGVVAAGVGVDQRVVEHSNIEGDSFHNPEAIYCSGKRINGIREQFPEAAATATC</sequence>
<reference evidence="1 2" key="1">
    <citation type="journal article" date="2022" name="Nat. Ecol. Evol.">
        <title>A masculinizing supergene underlies an exaggerated male reproductive morph in a spider.</title>
        <authorList>
            <person name="Hendrickx F."/>
            <person name="De Corte Z."/>
            <person name="Sonet G."/>
            <person name="Van Belleghem S.M."/>
            <person name="Kostlbacher S."/>
            <person name="Vangestel C."/>
        </authorList>
    </citation>
    <scope>NUCLEOTIDE SEQUENCE [LARGE SCALE GENOMIC DNA]</scope>
    <source>
        <strain evidence="1">W744_W776</strain>
    </source>
</reference>